<evidence type="ECO:0000256" key="10">
    <source>
        <dbReference type="ARBA" id="ARBA00023273"/>
    </source>
</evidence>
<feature type="compositionally biased region" description="Polar residues" evidence="12">
    <location>
        <begin position="855"/>
        <end position="865"/>
    </location>
</feature>
<feature type="compositionally biased region" description="Basic and acidic residues" evidence="12">
    <location>
        <begin position="1576"/>
        <end position="1585"/>
    </location>
</feature>
<dbReference type="GO" id="GO:0060271">
    <property type="term" value="P:cilium assembly"/>
    <property type="evidence" value="ECO:0007669"/>
    <property type="project" value="TreeGrafter"/>
</dbReference>
<keyword evidence="5" id="KW-0479">Metal-binding</keyword>
<feature type="compositionally biased region" description="Basic and acidic residues" evidence="12">
    <location>
        <begin position="1367"/>
        <end position="1396"/>
    </location>
</feature>
<dbReference type="PANTHER" id="PTHR21502">
    <property type="entry name" value="ZINC FINGER PROTEIN DZIP1"/>
    <property type="match status" value="1"/>
</dbReference>
<feature type="region of interest" description="Disordered" evidence="12">
    <location>
        <begin position="1346"/>
        <end position="1416"/>
    </location>
</feature>
<evidence type="ECO:0000256" key="6">
    <source>
        <dbReference type="ARBA" id="ARBA00022771"/>
    </source>
</evidence>
<feature type="compositionally biased region" description="Basic and acidic residues" evidence="12">
    <location>
        <begin position="1346"/>
        <end position="1356"/>
    </location>
</feature>
<evidence type="ECO:0000256" key="5">
    <source>
        <dbReference type="ARBA" id="ARBA00022723"/>
    </source>
</evidence>
<evidence type="ECO:0000256" key="8">
    <source>
        <dbReference type="ARBA" id="ARBA00023054"/>
    </source>
</evidence>
<feature type="region of interest" description="Disordered" evidence="12">
    <location>
        <begin position="419"/>
        <end position="441"/>
    </location>
</feature>
<keyword evidence="4" id="KW-0963">Cytoplasm</keyword>
<evidence type="ECO:0000256" key="11">
    <source>
        <dbReference type="PROSITE-ProRule" id="PRU00042"/>
    </source>
</evidence>
<dbReference type="EMBL" id="HBUF01617861">
    <property type="protein sequence ID" value="CAG6780305.1"/>
    <property type="molecule type" value="Transcribed_RNA"/>
</dbReference>
<comment type="similarity">
    <text evidence="3">Belongs to the DZIP C2H2-type zinc-finger protein family.</text>
</comment>
<evidence type="ECO:0000256" key="2">
    <source>
        <dbReference type="ARBA" id="ARBA00004120"/>
    </source>
</evidence>
<accession>A0A8D9B904</accession>
<dbReference type="PROSITE" id="PS50157">
    <property type="entry name" value="ZINC_FINGER_C2H2_2"/>
    <property type="match status" value="1"/>
</dbReference>
<proteinExistence type="inferred from homology"/>
<dbReference type="GO" id="GO:0036064">
    <property type="term" value="C:ciliary basal body"/>
    <property type="evidence" value="ECO:0007669"/>
    <property type="project" value="TreeGrafter"/>
</dbReference>
<dbReference type="InterPro" id="IPR051241">
    <property type="entry name" value="DZIP_RILPL"/>
</dbReference>
<evidence type="ECO:0000313" key="14">
    <source>
        <dbReference type="EMBL" id="CAG6780305.1"/>
    </source>
</evidence>
<dbReference type="PROSITE" id="PS00028">
    <property type="entry name" value="ZINC_FINGER_C2H2_1"/>
    <property type="match status" value="1"/>
</dbReference>
<name>A0A8D9B904_9HEMI</name>
<dbReference type="GO" id="GO:0005737">
    <property type="term" value="C:cytoplasm"/>
    <property type="evidence" value="ECO:0007669"/>
    <property type="project" value="TreeGrafter"/>
</dbReference>
<keyword evidence="7" id="KW-0862">Zinc</keyword>
<evidence type="ECO:0000256" key="9">
    <source>
        <dbReference type="ARBA" id="ARBA00023212"/>
    </source>
</evidence>
<comment type="subcellular location">
    <subcellularLocation>
        <location evidence="2">Cytoplasm</location>
        <location evidence="2">Cytoskeleton</location>
        <location evidence="2">Cilium basal body</location>
    </subcellularLocation>
    <subcellularLocation>
        <location evidence="1">Cytoplasm</location>
        <location evidence="1">Cytoskeleton</location>
        <location evidence="1">Microtubule organizing center</location>
        <location evidence="1">Centrosome</location>
        <location evidence="1">Centriole</location>
    </subcellularLocation>
</comment>
<feature type="compositionally biased region" description="Basic and acidic residues" evidence="12">
    <location>
        <begin position="1003"/>
        <end position="1013"/>
    </location>
</feature>
<evidence type="ECO:0000256" key="7">
    <source>
        <dbReference type="ARBA" id="ARBA00022833"/>
    </source>
</evidence>
<dbReference type="InterPro" id="IPR032714">
    <property type="entry name" value="DZIP1_N"/>
</dbReference>
<keyword evidence="10" id="KW-0966">Cell projection</keyword>
<feature type="compositionally biased region" description="Acidic residues" evidence="12">
    <location>
        <begin position="1014"/>
        <end position="1032"/>
    </location>
</feature>
<keyword evidence="9" id="KW-0206">Cytoskeleton</keyword>
<dbReference type="Pfam" id="PF25977">
    <property type="entry name" value="DZIP1"/>
    <property type="match status" value="1"/>
</dbReference>
<feature type="compositionally biased region" description="Basic and acidic residues" evidence="12">
    <location>
        <begin position="1448"/>
        <end position="1457"/>
    </location>
</feature>
<feature type="region of interest" description="Disordered" evidence="12">
    <location>
        <begin position="962"/>
        <end position="1032"/>
    </location>
</feature>
<protein>
    <recommendedName>
        <fullName evidence="13">C2H2-type domain-containing protein</fullName>
    </recommendedName>
</protein>
<feature type="compositionally biased region" description="Low complexity" evidence="12">
    <location>
        <begin position="988"/>
        <end position="1001"/>
    </location>
</feature>
<keyword evidence="6 11" id="KW-0863">Zinc-finger</keyword>
<dbReference type="GO" id="GO:0005814">
    <property type="term" value="C:centriole"/>
    <property type="evidence" value="ECO:0007669"/>
    <property type="project" value="UniProtKB-SubCell"/>
</dbReference>
<dbReference type="InterPro" id="IPR013087">
    <property type="entry name" value="Znf_C2H2_type"/>
</dbReference>
<evidence type="ECO:0000256" key="4">
    <source>
        <dbReference type="ARBA" id="ARBA00022490"/>
    </source>
</evidence>
<feature type="compositionally biased region" description="Low complexity" evidence="12">
    <location>
        <begin position="824"/>
        <end position="836"/>
    </location>
</feature>
<dbReference type="Pfam" id="PF13815">
    <property type="entry name" value="Dzip-like_N"/>
    <property type="match status" value="1"/>
</dbReference>
<feature type="region of interest" description="Disordered" evidence="12">
    <location>
        <begin position="818"/>
        <end position="869"/>
    </location>
</feature>
<evidence type="ECO:0000256" key="3">
    <source>
        <dbReference type="ARBA" id="ARBA00009131"/>
    </source>
</evidence>
<feature type="domain" description="C2H2-type" evidence="13">
    <location>
        <begin position="160"/>
        <end position="188"/>
    </location>
</feature>
<keyword evidence="8" id="KW-0175">Coiled coil</keyword>
<feature type="compositionally biased region" description="Basic and acidic residues" evidence="12">
    <location>
        <begin position="837"/>
        <end position="854"/>
    </location>
</feature>
<feature type="region of interest" description="Disordered" evidence="12">
    <location>
        <begin position="1553"/>
        <end position="1612"/>
    </location>
</feature>
<sequence>MSNYQTWNALNVASSDSGTDFQKIARDSNFHFKTYKGRVNWNQIEKLKIDRLIDEQNVSILGHNVDNVVNFDIESEFDVRILNTNFVKIFKLSQLTNDFLLHCKRHLSQQNYLLKVDLEKACKKVTMLKKENVELKKIIHWNKWRPSGCAGEGHDMENNAMCEICGKLFQFESYLIMHMNRRHPGVTSFQQFHRSESYITHYDKEPGECGAPSTSVGLPRDHPHRYMIELESLRKLINSKLGTNISRCNGSNITVESCEGVEMGRSMPTSVLGPQTMAPQGSREHQRLDNQGLGPQELQVLDHSDLGHNRMNDNFNEALVGDQGRVDRRVAERPISPPTCQKTTEGAAIEVTARHNDGASSNETISKEEYETHLNTVENAWKKQFQELDAKYQNEIRKLQKELKITIDDNQNTVKKLLSEKQEKERETEMESQQKEEEKKRANFKTAVIREMYVPDNNKVNNNNEMNDQIMDKSVQKINKDRDERNEEHEMVDRTKVVENNKEINDRKETKEVQLVPRFSNDPYVMDTQHDKNNKRIQNSEELNNILSSPINMPMKSVDVIVQSNNQVIKESRSLRGLTRQSSVFDLKRSKTKIDNSIKKDKNGITMSEKKATSEDHKIKFKEAFTAATKKVSPIVKTSDSNNMDPKEIAQTMNAGNFKSASNSTNCKESIKKSSNYDNILAYLNANDKQTEKQTNAIKSVNKDKDKHEPKTSSSFFCDIDTDIFDFNSKTPSDVFYNDDFAEKLSRHVAIDVESVKNIFNDRTFSMTSFPREKKDVSKSFDEGAIKTDGVNATNPFAIVETMLKDLDINQRLPRSKHVHKSISESSKFSSENQQSKMEKNMLFSKREESDPNENRSYQGKQSPMKQPLKHSEKYFGNVSAQTNEDPPKILTTSSSDMLDKVLNVINPDDVNPDSLFYDDIIGPSAMNPVESKDYFIANTQMKPVPLGSSSIMEQIRTKDLSIIEEETETDTSTKMDKKDDSSRHDSGSSSDESSAMNNSSETDQHNRRKEVDQTYDEDTSESEDDTLSNDEQDLQQIEHRTDDGKNDMDHQDSGSTVVAADQWNSSSAAGNERDEESLAFNTKDSHPYVETMVTIHQAPNETTLRTKNKDNTNNQDNEIVNNNNNMIESKNAKENIQTNKQNIKELNCGLNKETSQINLGNQQEILSNTTRENTNNFERRKTTSKELSNDIEEHNFETDLRERSLVRQEVIDKFDKVLKQLNLNPEWMSLPKHTFEQKMDIIMHDRLMKTKAIKNYENKKDAIKSKLESIWREKMQMEKEIHVDSQPNTVENKENDERFSNEAQGQCEDYGNSNVRFKKKNKAIHNEQPELNEKTKSLNKELESVLGLKKEKSETPTEISMGKKLGPHEHSLEKAKKKISFDEDFRNDDFQKSSHQEANNFFSKEPSSHDSNLAPTTQISSKLRKNTIKNPDVVVILLKNENDSPDEDAKNVDEGSKSGISSQQKKSSWQLEQNIEPSGTAKSASIPKPGMTSETIQDMYHSEDILDRQTDYLQTNNFTSKQPIRKSSSRGYNILGKYIKTNGIKTTAIVKKRSSDSEVLDTTDKAKQNNQSRCKSTDFRDDNCSRPTHTIGNSKDDSNTIPKSSKTIESSHQEDMFLIKAPYDISTNATSESNFLIKEAKYNKGMYENKGTTSVNTSYSCLDPSNKTLTARKKLTTNQLGSNMVSNMVSSQANKLETNVWDSSNQMKSGDNSKTSNKNKLTHDTFEYQNRPYSQAYETKGDVGMENDTPMMGTIRRMITAADIREDSDSSSSFELDDFLQKNNLG</sequence>
<evidence type="ECO:0000256" key="12">
    <source>
        <dbReference type="SAM" id="MobiDB-lite"/>
    </source>
</evidence>
<feature type="region of interest" description="Disordered" evidence="12">
    <location>
        <begin position="1440"/>
        <end position="1493"/>
    </location>
</feature>
<feature type="compositionally biased region" description="Polar residues" evidence="12">
    <location>
        <begin position="1470"/>
        <end position="1484"/>
    </location>
</feature>
<organism evidence="14">
    <name type="scientific">Cacopsylla melanoneura</name>
    <dbReference type="NCBI Taxonomy" id="428564"/>
    <lineage>
        <taxon>Eukaryota</taxon>
        <taxon>Metazoa</taxon>
        <taxon>Ecdysozoa</taxon>
        <taxon>Arthropoda</taxon>
        <taxon>Hexapoda</taxon>
        <taxon>Insecta</taxon>
        <taxon>Pterygota</taxon>
        <taxon>Neoptera</taxon>
        <taxon>Paraneoptera</taxon>
        <taxon>Hemiptera</taxon>
        <taxon>Sternorrhyncha</taxon>
        <taxon>Psylloidea</taxon>
        <taxon>Psyllidae</taxon>
        <taxon>Psyllinae</taxon>
        <taxon>Cacopsylla</taxon>
    </lineage>
</organism>
<feature type="compositionally biased region" description="Polar residues" evidence="12">
    <location>
        <begin position="1586"/>
        <end position="1609"/>
    </location>
</feature>
<evidence type="ECO:0000256" key="1">
    <source>
        <dbReference type="ARBA" id="ARBA00004114"/>
    </source>
</evidence>
<dbReference type="InterPro" id="IPR058883">
    <property type="entry name" value="DZIP1_dom"/>
</dbReference>
<feature type="compositionally biased region" description="Low complexity" evidence="12">
    <location>
        <begin position="1458"/>
        <end position="1469"/>
    </location>
</feature>
<evidence type="ECO:0000259" key="13">
    <source>
        <dbReference type="PROSITE" id="PS50157"/>
    </source>
</evidence>
<feature type="compositionally biased region" description="Basic and acidic residues" evidence="12">
    <location>
        <begin position="972"/>
        <end position="987"/>
    </location>
</feature>
<reference evidence="14" key="1">
    <citation type="submission" date="2021-05" db="EMBL/GenBank/DDBJ databases">
        <authorList>
            <person name="Alioto T."/>
            <person name="Alioto T."/>
            <person name="Gomez Garrido J."/>
        </authorList>
    </citation>
    <scope>NUCLEOTIDE SEQUENCE</scope>
</reference>
<dbReference type="GO" id="GO:0008270">
    <property type="term" value="F:zinc ion binding"/>
    <property type="evidence" value="ECO:0007669"/>
    <property type="project" value="UniProtKB-KW"/>
</dbReference>
<dbReference type="PANTHER" id="PTHR21502:SF3">
    <property type="entry name" value="CILIUM ASSEMBLY PROTEIN DZIP1L"/>
    <property type="match status" value="1"/>
</dbReference>
<feature type="region of interest" description="Disordered" evidence="12">
    <location>
        <begin position="1766"/>
        <end position="1787"/>
    </location>
</feature>